<comment type="caution">
    <text evidence="4">The sequence shown here is derived from an EMBL/GenBank/DDBJ whole genome shotgun (WGS) entry which is preliminary data.</text>
</comment>
<dbReference type="Gene3D" id="3.40.630.10">
    <property type="entry name" value="Zn peptidases"/>
    <property type="match status" value="1"/>
</dbReference>
<dbReference type="RefSeq" id="WP_129150059.1">
    <property type="nucleotide sequence ID" value="NZ_JBHSDO010000013.1"/>
</dbReference>
<organism evidence="4 5">
    <name type="scientific">Achromobacter aloeverae</name>
    <dbReference type="NCBI Taxonomy" id="1750518"/>
    <lineage>
        <taxon>Bacteria</taxon>
        <taxon>Pseudomonadati</taxon>
        <taxon>Pseudomonadota</taxon>
        <taxon>Betaproteobacteria</taxon>
        <taxon>Burkholderiales</taxon>
        <taxon>Alcaligenaceae</taxon>
        <taxon>Achromobacter</taxon>
    </lineage>
</organism>
<reference evidence="4 5" key="1">
    <citation type="journal article" date="2017" name="Int. J. Syst. Evol. Microbiol.">
        <title>Achromobacter aloeverae sp. nov., isolated from the root of Aloe vera (L.) Burm.f.</title>
        <authorList>
            <person name="Kuncharoen N."/>
            <person name="Muramatsu Y."/>
            <person name="Shibata C."/>
            <person name="Kamakura Y."/>
            <person name="Nakagawa Y."/>
            <person name="Tanasupawat S."/>
        </authorList>
    </citation>
    <scope>NUCLEOTIDE SEQUENCE [LARGE SCALE GENOMIC DNA]</scope>
    <source>
        <strain evidence="4 5">AVA-1</strain>
    </source>
</reference>
<dbReference type="NCBIfam" id="NF005478">
    <property type="entry name" value="PRK07079.1"/>
    <property type="match status" value="1"/>
</dbReference>
<dbReference type="GO" id="GO:0006508">
    <property type="term" value="P:proteolysis"/>
    <property type="evidence" value="ECO:0007669"/>
    <property type="project" value="UniProtKB-KW"/>
</dbReference>
<dbReference type="PANTHER" id="PTHR43270:SF12">
    <property type="entry name" value="SUCCINYL-DIAMINOPIMELATE DESUCCINYLASE"/>
    <property type="match status" value="1"/>
</dbReference>
<dbReference type="OrthoDB" id="9761532at2"/>
<evidence type="ECO:0000256" key="3">
    <source>
        <dbReference type="ARBA" id="ARBA00022801"/>
    </source>
</evidence>
<evidence type="ECO:0000256" key="1">
    <source>
        <dbReference type="ARBA" id="ARBA00022670"/>
    </source>
</evidence>
<evidence type="ECO:0000256" key="2">
    <source>
        <dbReference type="ARBA" id="ARBA00022723"/>
    </source>
</evidence>
<evidence type="ECO:0008006" key="6">
    <source>
        <dbReference type="Google" id="ProtNLM"/>
    </source>
</evidence>
<dbReference type="InterPro" id="IPR002933">
    <property type="entry name" value="Peptidase_M20"/>
</dbReference>
<dbReference type="Proteomes" id="UP000290849">
    <property type="component" value="Unassembled WGS sequence"/>
</dbReference>
<proteinExistence type="predicted"/>
<keyword evidence="3" id="KW-0378">Hydrolase</keyword>
<dbReference type="GO" id="GO:0046872">
    <property type="term" value="F:metal ion binding"/>
    <property type="evidence" value="ECO:0007669"/>
    <property type="project" value="UniProtKB-KW"/>
</dbReference>
<dbReference type="GO" id="GO:0008233">
    <property type="term" value="F:peptidase activity"/>
    <property type="evidence" value="ECO:0007669"/>
    <property type="project" value="UniProtKB-KW"/>
</dbReference>
<dbReference type="AlphaFoldDB" id="A0A4Q1HPM0"/>
<keyword evidence="1" id="KW-0645">Protease</keyword>
<dbReference type="Pfam" id="PF01546">
    <property type="entry name" value="Peptidase_M20"/>
    <property type="match status" value="1"/>
</dbReference>
<gene>
    <name evidence="4" type="ORF">C7R54_10180</name>
</gene>
<dbReference type="InterPro" id="IPR051458">
    <property type="entry name" value="Cyt/Met_Dipeptidase"/>
</dbReference>
<keyword evidence="2" id="KW-0479">Metal-binding</keyword>
<keyword evidence="5" id="KW-1185">Reference proteome</keyword>
<accession>A0A4Q1HPM0</accession>
<evidence type="ECO:0000313" key="4">
    <source>
        <dbReference type="EMBL" id="RXN91494.1"/>
    </source>
</evidence>
<dbReference type="PANTHER" id="PTHR43270">
    <property type="entry name" value="BETA-ALA-HIS DIPEPTIDASE"/>
    <property type="match status" value="1"/>
</dbReference>
<name>A0A4Q1HPM0_9BURK</name>
<dbReference type="Gene3D" id="3.30.70.360">
    <property type="match status" value="1"/>
</dbReference>
<protein>
    <recommendedName>
        <fullName evidence="6">Peptidase M20 dimerisation domain-containing protein</fullName>
    </recommendedName>
</protein>
<dbReference type="SUPFAM" id="SSF53187">
    <property type="entry name" value="Zn-dependent exopeptidases"/>
    <property type="match status" value="1"/>
</dbReference>
<evidence type="ECO:0000313" key="5">
    <source>
        <dbReference type="Proteomes" id="UP000290849"/>
    </source>
</evidence>
<dbReference type="EMBL" id="PYAL01000002">
    <property type="protein sequence ID" value="RXN91494.1"/>
    <property type="molecule type" value="Genomic_DNA"/>
</dbReference>
<sequence>MTRSAAIQRAQQYFDDGALFADVARRVGRPTESQNPERAAELRDYLDSEMRPTLEALGFTCRVLEHPRAKGPFLFAERIEDPALTTVFSYGHGDVVPGMEGRWRDGLDPWALTPKDDRWYGRGVADNKGQHSINLAALKCVLETRGKLGFNVKYLIEMGEEMGSPGLLDLCAAHRDLLRGDVLIASDGPRLLAERPTLFMGSRAIINVDLEINAREGGHHSGNWGGLLSNPGIQLANAIATIVGPTGRILVPEWLPPALPDSVRRALADCALDMADGPAIDPGWGEPGFTAAEKVYGWSSAEVLAFVCGNPDKPVHAIPPRAWARMQLRYVVGVDPDAVVPALRRHLDRLGYDMVTLSSPRQEIAPATRLDPEHPWVQWAAASIVRTTGKKPALLPNLGGTLPNHVFSDTLGMPTLWVPHSYAGCSQHAPNEHLPVAIAREGMAIMAGLYWDLGEKAPA</sequence>